<proteinExistence type="predicted"/>
<dbReference type="RefSeq" id="WP_184679804.1">
    <property type="nucleotide sequence ID" value="NZ_JACHLL010000001.1"/>
</dbReference>
<dbReference type="InterPro" id="IPR029000">
    <property type="entry name" value="Cyclophilin-like_dom_sf"/>
</dbReference>
<keyword evidence="3" id="KW-0067">ATP-binding</keyword>
<keyword evidence="2" id="KW-0378">Hydrolase</keyword>
<evidence type="ECO:0000313" key="5">
    <source>
        <dbReference type="EMBL" id="MBB6340031.1"/>
    </source>
</evidence>
<dbReference type="NCBIfam" id="TIGR00724">
    <property type="entry name" value="urea_amlyse_rel"/>
    <property type="match status" value="1"/>
</dbReference>
<dbReference type="PANTHER" id="PTHR43309:SF4">
    <property type="entry name" value="CARBOXYLTRANSFERASE DOMAIN-CONTAINING PROTEIN"/>
    <property type="match status" value="1"/>
</dbReference>
<evidence type="ECO:0000256" key="2">
    <source>
        <dbReference type="ARBA" id="ARBA00022801"/>
    </source>
</evidence>
<dbReference type="InterPro" id="IPR003778">
    <property type="entry name" value="CT_A_B"/>
</dbReference>
<evidence type="ECO:0000313" key="6">
    <source>
        <dbReference type="Proteomes" id="UP000557193"/>
    </source>
</evidence>
<keyword evidence="1" id="KW-0547">Nucleotide-binding</keyword>
<dbReference type="PANTHER" id="PTHR43309">
    <property type="entry name" value="5-OXOPROLINASE SUBUNIT C"/>
    <property type="match status" value="1"/>
</dbReference>
<keyword evidence="6" id="KW-1185">Reference proteome</keyword>
<dbReference type="SUPFAM" id="SSF50891">
    <property type="entry name" value="Cyclophilin-like"/>
    <property type="match status" value="1"/>
</dbReference>
<sequence>MKGLRVLRAGPQTLLQDGGRQGWLHLGVSPAGPLDLKAAAWANRLLDNPWGTPLLEIALGDVELESQVDTWLAVTGAELPLRRDDEPLPLWTRFALRAGQRLKLGFAQRGQRAYLAVAGGFRGEAVLGSVSCQHREGLGGHGGGGRALQVGDRLLCAPAQFRQTASLPWPYRPDYSCSPVLRVITGGDAAEFAEDELQAFFAQAWQLSPHSDRMGARLCGQAIEPPRRQWSLGVTRGAIQVPPDGQPIILQADHQSMGGYPILGWLHPLDLSRLAQCPAQQALRFTPVSVGDAQAQLRQFYRFFQTA</sequence>
<dbReference type="InterPro" id="IPR052708">
    <property type="entry name" value="PxpC"/>
</dbReference>
<name>A0A7X0BR50_9PSED</name>
<evidence type="ECO:0000256" key="3">
    <source>
        <dbReference type="ARBA" id="ARBA00022840"/>
    </source>
</evidence>
<reference evidence="5 6" key="1">
    <citation type="submission" date="2020-08" db="EMBL/GenBank/DDBJ databases">
        <title>Functional genomics of gut bacteria from endangered species of beetles.</title>
        <authorList>
            <person name="Carlos-Shanley C."/>
        </authorList>
    </citation>
    <scope>NUCLEOTIDE SEQUENCE [LARGE SCALE GENOMIC DNA]</scope>
    <source>
        <strain evidence="5 6">S00202</strain>
    </source>
</reference>
<accession>A0A7X0BR50</accession>
<evidence type="ECO:0000256" key="1">
    <source>
        <dbReference type="ARBA" id="ARBA00022741"/>
    </source>
</evidence>
<protein>
    <submittedName>
        <fullName evidence="5">Biotin-dependent carboxylase-like uncharacterized protein</fullName>
    </submittedName>
</protein>
<comment type="caution">
    <text evidence="5">The sequence shown here is derived from an EMBL/GenBank/DDBJ whole genome shotgun (WGS) entry which is preliminary data.</text>
</comment>
<dbReference type="Proteomes" id="UP000557193">
    <property type="component" value="Unassembled WGS sequence"/>
</dbReference>
<dbReference type="AlphaFoldDB" id="A0A7X0BR50"/>
<dbReference type="GO" id="GO:0005524">
    <property type="term" value="F:ATP binding"/>
    <property type="evidence" value="ECO:0007669"/>
    <property type="project" value="UniProtKB-KW"/>
</dbReference>
<dbReference type="Pfam" id="PF02626">
    <property type="entry name" value="CT_A_B"/>
    <property type="match status" value="1"/>
</dbReference>
<dbReference type="EMBL" id="JACHLL010000001">
    <property type="protein sequence ID" value="MBB6340031.1"/>
    <property type="molecule type" value="Genomic_DNA"/>
</dbReference>
<evidence type="ECO:0000259" key="4">
    <source>
        <dbReference type="SMART" id="SM00797"/>
    </source>
</evidence>
<dbReference type="SMART" id="SM00797">
    <property type="entry name" value="AHS2"/>
    <property type="match status" value="1"/>
</dbReference>
<gene>
    <name evidence="5" type="ORF">HNP49_000181</name>
</gene>
<organism evidence="5 6">
    <name type="scientific">Pseudomonas fluvialis</name>
    <dbReference type="NCBI Taxonomy" id="1793966"/>
    <lineage>
        <taxon>Bacteria</taxon>
        <taxon>Pseudomonadati</taxon>
        <taxon>Pseudomonadota</taxon>
        <taxon>Gammaproteobacteria</taxon>
        <taxon>Pseudomonadales</taxon>
        <taxon>Pseudomonadaceae</taxon>
        <taxon>Pseudomonas</taxon>
    </lineage>
</organism>
<dbReference type="GO" id="GO:0016787">
    <property type="term" value="F:hydrolase activity"/>
    <property type="evidence" value="ECO:0007669"/>
    <property type="project" value="UniProtKB-KW"/>
</dbReference>
<dbReference type="Gene3D" id="2.40.100.10">
    <property type="entry name" value="Cyclophilin-like"/>
    <property type="match status" value="1"/>
</dbReference>
<feature type="domain" description="Carboxyltransferase" evidence="4">
    <location>
        <begin position="25"/>
        <end position="304"/>
    </location>
</feature>